<dbReference type="eggNOG" id="COG0170">
    <property type="taxonomic scope" value="Bacteria"/>
</dbReference>
<feature type="transmembrane region" description="Helical" evidence="1">
    <location>
        <begin position="86"/>
        <end position="105"/>
    </location>
</feature>
<dbReference type="GO" id="GO:0004143">
    <property type="term" value="F:ATP-dependent diacylglycerol kinase activity"/>
    <property type="evidence" value="ECO:0007669"/>
    <property type="project" value="InterPro"/>
</dbReference>
<name>A0A0A1ZB40_PROMR</name>
<feature type="transmembrane region" description="Helical" evidence="1">
    <location>
        <begin position="146"/>
        <end position="168"/>
    </location>
</feature>
<dbReference type="PANTHER" id="PTHR31303">
    <property type="entry name" value="CTP-DEPENDENT DIACYLGLYCEROL KINASE 1"/>
    <property type="match status" value="1"/>
</dbReference>
<organism evidence="2 3">
    <name type="scientific">Prochlorococcus marinus str. GP2</name>
    <dbReference type="NCBI Taxonomy" id="59925"/>
    <lineage>
        <taxon>Bacteria</taxon>
        <taxon>Bacillati</taxon>
        <taxon>Cyanobacteriota</taxon>
        <taxon>Cyanophyceae</taxon>
        <taxon>Synechococcales</taxon>
        <taxon>Prochlorococcaceae</taxon>
        <taxon>Prochlorococcus</taxon>
    </lineage>
</organism>
<proteinExistence type="predicted"/>
<keyword evidence="1" id="KW-0812">Transmembrane</keyword>
<gene>
    <name evidence="2" type="ORF">EU91_1864</name>
</gene>
<reference evidence="3" key="1">
    <citation type="journal article" date="2014" name="Sci. Data">
        <title>Genomes of diverse isolates of the marine cyanobacterium Prochlorococcus.</title>
        <authorList>
            <person name="Biller S."/>
            <person name="Berube P."/>
            <person name="Thompson J."/>
            <person name="Kelly L."/>
            <person name="Roggensack S."/>
            <person name="Awad L."/>
            <person name="Roache-Johnson K."/>
            <person name="Ding H."/>
            <person name="Giovannoni S.J."/>
            <person name="Moore L.R."/>
            <person name="Chisholm S.W."/>
        </authorList>
    </citation>
    <scope>NUCLEOTIDE SEQUENCE [LARGE SCALE GENOMIC DNA]</scope>
    <source>
        <strain evidence="3">GP2</strain>
    </source>
</reference>
<dbReference type="AlphaFoldDB" id="A0A0A1ZB40"/>
<keyword evidence="2" id="KW-0418">Kinase</keyword>
<feature type="transmembrane region" description="Helical" evidence="1">
    <location>
        <begin position="31"/>
        <end position="50"/>
    </location>
</feature>
<dbReference type="RefSeq" id="WP_032525203.1">
    <property type="nucleotide sequence ID" value="NZ_CP138934.1"/>
</dbReference>
<protein>
    <submittedName>
        <fullName evidence="2">Phytol kinase</fullName>
    </submittedName>
</protein>
<keyword evidence="1" id="KW-0472">Membrane</keyword>
<dbReference type="STRING" id="59925.EU91_1864"/>
<sequence length="213" mass="24537">MIKFTVILLYLFLIFLISIVFKKYNEDSRETVRKIIHIGVGPLIPITQFLKINQNSALIFTGIVSLMVLINYTYKLFPTIEDVERKSYGTLFYCLSLFILIYLFWDKNPYALITGFFIMTFGDGLAGLIGKSFNSKSWIFFKQKKSLFGTATMFLTSFIVVCSIGYAQENNFNLNYFTIAFFATVLEQFSFLGIDNFIVPISSALFFNFFITS</sequence>
<dbReference type="Proteomes" id="UP000030598">
    <property type="component" value="Unassembled WGS sequence"/>
</dbReference>
<feature type="transmembrane region" description="Helical" evidence="1">
    <location>
        <begin position="111"/>
        <end position="134"/>
    </location>
</feature>
<feature type="transmembrane region" description="Helical" evidence="1">
    <location>
        <begin position="6"/>
        <end position="24"/>
    </location>
</feature>
<evidence type="ECO:0000256" key="1">
    <source>
        <dbReference type="SAM" id="Phobius"/>
    </source>
</evidence>
<dbReference type="OrthoDB" id="8149352at2"/>
<evidence type="ECO:0000313" key="2">
    <source>
        <dbReference type="EMBL" id="KGF85761.1"/>
    </source>
</evidence>
<dbReference type="InterPro" id="IPR037997">
    <property type="entry name" value="Dgk1-like"/>
</dbReference>
<comment type="caution">
    <text evidence="2">The sequence shown here is derived from an EMBL/GenBank/DDBJ whole genome shotgun (WGS) entry which is preliminary data.</text>
</comment>
<feature type="transmembrane region" description="Helical" evidence="1">
    <location>
        <begin position="56"/>
        <end position="74"/>
    </location>
</feature>
<feature type="transmembrane region" description="Helical" evidence="1">
    <location>
        <begin position="188"/>
        <end position="211"/>
    </location>
</feature>
<evidence type="ECO:0000313" key="3">
    <source>
        <dbReference type="Proteomes" id="UP000030598"/>
    </source>
</evidence>
<keyword evidence="2" id="KW-0808">Transferase</keyword>
<dbReference type="PANTHER" id="PTHR31303:SF1">
    <property type="entry name" value="CTP-DEPENDENT DIACYLGLYCEROL KINASE 1"/>
    <property type="match status" value="1"/>
</dbReference>
<dbReference type="EMBL" id="JNAH01000008">
    <property type="protein sequence ID" value="KGF85761.1"/>
    <property type="molecule type" value="Genomic_DNA"/>
</dbReference>
<accession>A0A0A1ZB40</accession>
<keyword evidence="1" id="KW-1133">Transmembrane helix</keyword>